<dbReference type="PANTHER" id="PTHR37817:SF1">
    <property type="entry name" value="N-ACETYLTRANSFERASE EIS"/>
    <property type="match status" value="1"/>
</dbReference>
<dbReference type="Gene3D" id="3.30.1050.10">
    <property type="entry name" value="SCP2 sterol-binding domain"/>
    <property type="match status" value="1"/>
</dbReference>
<feature type="active site" description="Proton donor" evidence="4">
    <location>
        <position position="143"/>
    </location>
</feature>
<dbReference type="Proteomes" id="UP000469215">
    <property type="component" value="Unassembled WGS sequence"/>
</dbReference>
<dbReference type="InterPro" id="IPR025559">
    <property type="entry name" value="Eis_dom"/>
</dbReference>
<dbReference type="Pfam" id="PF13527">
    <property type="entry name" value="Acetyltransf_9"/>
    <property type="match status" value="1"/>
</dbReference>
<feature type="domain" description="N-acetyltransferase" evidence="5">
    <location>
        <begin position="27"/>
        <end position="176"/>
    </location>
</feature>
<reference evidence="6 7" key="1">
    <citation type="submission" date="2020-01" db="EMBL/GenBank/DDBJ databases">
        <authorList>
            <person name="Deng T."/>
        </authorList>
    </citation>
    <scope>NUCLEOTIDE SEQUENCE [LARGE SCALE GENOMIC DNA]</scope>
    <source>
        <strain evidence="6 7">5221</strain>
    </source>
</reference>
<dbReference type="PANTHER" id="PTHR37817">
    <property type="entry name" value="N-ACETYLTRANSFERASE EIS"/>
    <property type="match status" value="1"/>
</dbReference>
<evidence type="ECO:0000256" key="3">
    <source>
        <dbReference type="ARBA" id="ARBA00023315"/>
    </source>
</evidence>
<comment type="similarity">
    <text evidence="1 4">Belongs to the acetyltransferase Eis family.</text>
</comment>
<dbReference type="Pfam" id="PF13530">
    <property type="entry name" value="SCP2_2"/>
    <property type="match status" value="1"/>
</dbReference>
<dbReference type="InterPro" id="IPR000182">
    <property type="entry name" value="GNAT_dom"/>
</dbReference>
<dbReference type="InterPro" id="IPR036527">
    <property type="entry name" value="SCP2_sterol-bd_dom_sf"/>
</dbReference>
<comment type="subunit">
    <text evidence="4">Homohexamer; trimer of dimers.</text>
</comment>
<dbReference type="InterPro" id="IPR022902">
    <property type="entry name" value="NAcTrfase_Eis"/>
</dbReference>
<accession>A0A6N9HBD9</accession>
<dbReference type="Pfam" id="PF17668">
    <property type="entry name" value="Acetyltransf_17"/>
    <property type="match status" value="1"/>
</dbReference>
<evidence type="ECO:0000256" key="2">
    <source>
        <dbReference type="ARBA" id="ARBA00022679"/>
    </source>
</evidence>
<dbReference type="Gene3D" id="3.40.630.30">
    <property type="match status" value="2"/>
</dbReference>
<feature type="binding site" evidence="4">
    <location>
        <begin position="102"/>
        <end position="104"/>
    </location>
    <ligand>
        <name>acetyl-CoA</name>
        <dbReference type="ChEBI" id="CHEBI:57288"/>
    </ligand>
</feature>
<feature type="binding site" evidence="4">
    <location>
        <begin position="138"/>
        <end position="139"/>
    </location>
    <ligand>
        <name>acetyl-CoA</name>
        <dbReference type="ChEBI" id="CHEBI:57288"/>
    </ligand>
</feature>
<dbReference type="HAMAP" id="MF_01812">
    <property type="entry name" value="Eis"/>
    <property type="match status" value="1"/>
</dbReference>
<keyword evidence="7" id="KW-1185">Reference proteome</keyword>
<dbReference type="GO" id="GO:0030649">
    <property type="term" value="P:aminoglycoside antibiotic catabolic process"/>
    <property type="evidence" value="ECO:0007669"/>
    <property type="project" value="TreeGrafter"/>
</dbReference>
<feature type="active site" description="Proton acceptor; via carboxylate" evidence="4">
    <location>
        <position position="431"/>
    </location>
</feature>
<feature type="binding site" evidence="4">
    <location>
        <begin position="110"/>
        <end position="115"/>
    </location>
    <ligand>
        <name>acetyl-CoA</name>
        <dbReference type="ChEBI" id="CHEBI:57288"/>
    </ligand>
</feature>
<dbReference type="PROSITE" id="PS51186">
    <property type="entry name" value="GNAT"/>
    <property type="match status" value="1"/>
</dbReference>
<dbReference type="InterPro" id="IPR041380">
    <property type="entry name" value="Acetyltransf_17"/>
</dbReference>
<dbReference type="AlphaFoldDB" id="A0A6N9HBD9"/>
<sequence length="431" mass="47291">MTEYRFETFAPQIVDGAPDARTADYMQAVRAGFHDKRVDGEKLLRRTERAIADGRVFTAAYPTRVPKGALSADIPVATFAHFEKQMNVGGARLLPAHLITWVTVRPTHRRRGLLRSLMTANLQHAADAGYAFAALTATEGGIYRRFGFGTATWYSSYEVDTSPGFALAVEPDRRVEMCDPDELADLAPELYEEFQKISPGAAGRQQVYYDVATGDLNVDTDEPDLAVRAALHYDEHGRPDGFVSYKFAGWDVKPGTIELLDFVAVSDAAYSSLWAFLAAIDLVERVKFGYGAQQSPLPWLLTDPRRAKLVATKDGVWLRILDVLKSLRARPWMVAGELTLSVEDPLGYAAGVFRIDADGRAAQIERIAEEPSDAKADLALSVSELGSIYLGGADPVVLVRAGRIRELTAGAAVRARTMFGLERAPYAPNDF</sequence>
<keyword evidence="2 4" id="KW-0808">Transferase</keyword>
<evidence type="ECO:0000256" key="1">
    <source>
        <dbReference type="ARBA" id="ARBA00009213"/>
    </source>
</evidence>
<keyword evidence="3 4" id="KW-0012">Acyltransferase</keyword>
<protein>
    <submittedName>
        <fullName evidence="6">GNAT family N-acetyltransferase</fullName>
    </submittedName>
</protein>
<evidence type="ECO:0000256" key="4">
    <source>
        <dbReference type="HAMAP-Rule" id="MF_01812"/>
    </source>
</evidence>
<dbReference type="SUPFAM" id="SSF55718">
    <property type="entry name" value="SCP-like"/>
    <property type="match status" value="1"/>
</dbReference>
<name>A0A6N9HBD9_9MICO</name>
<evidence type="ECO:0000313" key="7">
    <source>
        <dbReference type="Proteomes" id="UP000469215"/>
    </source>
</evidence>
<dbReference type="GO" id="GO:0034069">
    <property type="term" value="F:aminoglycoside N-acetyltransferase activity"/>
    <property type="evidence" value="ECO:0007669"/>
    <property type="project" value="TreeGrafter"/>
</dbReference>
<evidence type="ECO:0000313" key="6">
    <source>
        <dbReference type="EMBL" id="MYM20794.1"/>
    </source>
</evidence>
<dbReference type="RefSeq" id="WP_160954206.1">
    <property type="nucleotide sequence ID" value="NZ_WWEQ01000078.1"/>
</dbReference>
<dbReference type="SUPFAM" id="SSF55729">
    <property type="entry name" value="Acyl-CoA N-acyltransferases (Nat)"/>
    <property type="match status" value="1"/>
</dbReference>
<proteinExistence type="inferred from homology"/>
<evidence type="ECO:0000259" key="5">
    <source>
        <dbReference type="PROSITE" id="PS51186"/>
    </source>
</evidence>
<gene>
    <name evidence="6" type="ORF">GSY69_12690</name>
</gene>
<dbReference type="EMBL" id="WWEQ01000078">
    <property type="protein sequence ID" value="MYM20794.1"/>
    <property type="molecule type" value="Genomic_DNA"/>
</dbReference>
<dbReference type="InterPro" id="IPR016181">
    <property type="entry name" value="Acyl_CoA_acyltransferase"/>
</dbReference>
<organism evidence="6 7">
    <name type="scientific">Brevibacterium rongguiense</name>
    <dbReference type="NCBI Taxonomy" id="2695267"/>
    <lineage>
        <taxon>Bacteria</taxon>
        <taxon>Bacillati</taxon>
        <taxon>Actinomycetota</taxon>
        <taxon>Actinomycetes</taxon>
        <taxon>Micrococcales</taxon>
        <taxon>Brevibacteriaceae</taxon>
        <taxon>Brevibacterium</taxon>
    </lineage>
</organism>
<dbReference type="InterPro" id="IPR051554">
    <property type="entry name" value="Acetyltransferase_Eis"/>
</dbReference>
<comment type="caution">
    <text evidence="6">The sequence shown here is derived from an EMBL/GenBank/DDBJ whole genome shotgun (WGS) entry which is preliminary data.</text>
</comment>